<protein>
    <submittedName>
        <fullName evidence="3">Uncharacterized conserved protein YndB, AHSA1/START domain</fullName>
    </submittedName>
</protein>
<dbReference type="InterPro" id="IPR013538">
    <property type="entry name" value="ASHA1/2-like_C"/>
</dbReference>
<evidence type="ECO:0000313" key="3">
    <source>
        <dbReference type="EMBL" id="SOD54531.1"/>
    </source>
</evidence>
<dbReference type="AlphaFoldDB" id="A0A286D791"/>
<evidence type="ECO:0000256" key="1">
    <source>
        <dbReference type="ARBA" id="ARBA00006817"/>
    </source>
</evidence>
<organism evidence="3 4">
    <name type="scientific">Pseudoxanthomonas wuyuanensis</name>
    <dbReference type="NCBI Taxonomy" id="1073196"/>
    <lineage>
        <taxon>Bacteria</taxon>
        <taxon>Pseudomonadati</taxon>
        <taxon>Pseudomonadota</taxon>
        <taxon>Gammaproteobacteria</taxon>
        <taxon>Lysobacterales</taxon>
        <taxon>Lysobacteraceae</taxon>
        <taxon>Pseudoxanthomonas</taxon>
    </lineage>
</organism>
<dbReference type="EMBL" id="OCND01000004">
    <property type="protein sequence ID" value="SOD54531.1"/>
    <property type="molecule type" value="Genomic_DNA"/>
</dbReference>
<comment type="similarity">
    <text evidence="1">Belongs to the AHA1 family.</text>
</comment>
<evidence type="ECO:0000259" key="2">
    <source>
        <dbReference type="Pfam" id="PF08327"/>
    </source>
</evidence>
<dbReference type="CDD" id="cd08897">
    <property type="entry name" value="SRPBCC_CalC_Aha1-like_4"/>
    <property type="match status" value="1"/>
</dbReference>
<reference evidence="3 4" key="1">
    <citation type="submission" date="2017-09" db="EMBL/GenBank/DDBJ databases">
        <authorList>
            <person name="Ehlers B."/>
            <person name="Leendertz F.H."/>
        </authorList>
    </citation>
    <scope>NUCLEOTIDE SEQUENCE [LARGE SCALE GENOMIC DNA]</scope>
    <source>
        <strain evidence="3 4">CGMCC 1.10978</strain>
    </source>
</reference>
<feature type="domain" description="Activator of Hsp90 ATPase homologue 1/2-like C-terminal" evidence="2">
    <location>
        <begin position="12"/>
        <end position="132"/>
    </location>
</feature>
<sequence length="139" mass="15580">MKITVQTQVRSNIDAVWSAYSNPDDITQWNSASDDWHTPHCRVDLREGGTFSTRMEAKDGSMGFDFEGTYTRVVPQQLIEYRMSDGREVAVHFEDGADGVLVRVVFDAETENSPEIQQQGWQSILDSFGRYVGTSHGAG</sequence>
<dbReference type="Gene3D" id="3.30.530.20">
    <property type="match status" value="1"/>
</dbReference>
<name>A0A286D791_9GAMM</name>
<dbReference type="Proteomes" id="UP000219374">
    <property type="component" value="Unassembled WGS sequence"/>
</dbReference>
<gene>
    <name evidence="3" type="ORF">SAMN06296416_104138</name>
</gene>
<proteinExistence type="inferred from homology"/>
<dbReference type="Pfam" id="PF08327">
    <property type="entry name" value="AHSA1"/>
    <property type="match status" value="1"/>
</dbReference>
<dbReference type="InterPro" id="IPR023393">
    <property type="entry name" value="START-like_dom_sf"/>
</dbReference>
<keyword evidence="4" id="KW-1185">Reference proteome</keyword>
<evidence type="ECO:0000313" key="4">
    <source>
        <dbReference type="Proteomes" id="UP000219374"/>
    </source>
</evidence>
<accession>A0A286D791</accession>
<dbReference type="OrthoDB" id="2313602at2"/>
<dbReference type="SUPFAM" id="SSF55961">
    <property type="entry name" value="Bet v1-like"/>
    <property type="match status" value="1"/>
</dbReference>